<dbReference type="NCBIfam" id="TIGR00365">
    <property type="entry name" value="Grx4 family monothiol glutaredoxin"/>
    <property type="match status" value="1"/>
</dbReference>
<sequence length="104" mass="11836">MKKIQELIKKIITTNRVVLFTKGTEETPQCGFSGHAIHLLKINNFNNTAIINVLENLEIREGIKKYSNWPTIPQLYVNGKFIGGSDIMNEMHISGELKKLLKLI</sequence>
<dbReference type="InterPro" id="IPR004480">
    <property type="entry name" value="Monothiol_GRX-rel"/>
</dbReference>
<evidence type="ECO:0000313" key="11">
    <source>
        <dbReference type="Proteomes" id="UP000595708"/>
    </source>
</evidence>
<dbReference type="PANTHER" id="PTHR10293">
    <property type="entry name" value="GLUTAREDOXIN FAMILY MEMBER"/>
    <property type="match status" value="1"/>
</dbReference>
<keyword evidence="11" id="KW-1185">Reference proteome</keyword>
<evidence type="ECO:0000259" key="9">
    <source>
        <dbReference type="Pfam" id="PF00462"/>
    </source>
</evidence>
<keyword evidence="2 8" id="KW-0001">2Fe-2S</keyword>
<feature type="domain" description="Glutaredoxin" evidence="9">
    <location>
        <begin position="17"/>
        <end position="82"/>
    </location>
</feature>
<dbReference type="CDD" id="cd03028">
    <property type="entry name" value="GRX_PICOT_like"/>
    <property type="match status" value="1"/>
</dbReference>
<comment type="similarity">
    <text evidence="1 7">Belongs to the glutaredoxin family. Monothiol subfamily.</text>
</comment>
<dbReference type="Gene3D" id="3.40.30.10">
    <property type="entry name" value="Glutaredoxin"/>
    <property type="match status" value="1"/>
</dbReference>
<evidence type="ECO:0000256" key="3">
    <source>
        <dbReference type="ARBA" id="ARBA00022723"/>
    </source>
</evidence>
<reference evidence="10 11" key="1">
    <citation type="journal article" date="2020" name="Genome Biol. Evol.">
        <title>Comparative Genomics Underlines Multiple Roles of Profftella, an Obligate Symbiont of Psyllids: Providing Toxins, Vitamins, and Carotenoids.</title>
        <authorList>
            <person name="Nakabachi A."/>
            <person name="Piel J."/>
            <person name="Malenovsky I."/>
            <person name="Hirose Y."/>
        </authorList>
    </citation>
    <scope>NUCLEOTIDE SEQUENCE [LARGE SCALE GENOMIC DNA]</scope>
    <source>
        <strain evidence="10 11">Dco</strain>
    </source>
</reference>
<organism evidence="10 11">
    <name type="scientific">Candidatus Profftella armatura</name>
    <name type="common">Diaphorina cf. continua</name>
    <dbReference type="NCBI Taxonomy" id="2661583"/>
    <lineage>
        <taxon>Bacteria</taxon>
        <taxon>Pseudomonadati</taxon>
        <taxon>Pseudomonadota</taxon>
        <taxon>Betaproteobacteria</taxon>
        <taxon>Candidatus Profftella</taxon>
    </lineage>
</organism>
<dbReference type="KEGG" id="parm:PADco_1620"/>
<dbReference type="Proteomes" id="UP000595708">
    <property type="component" value="Chromosome"/>
</dbReference>
<protein>
    <recommendedName>
        <fullName evidence="7">Glutaredoxin</fullName>
    </recommendedName>
</protein>
<dbReference type="InterPro" id="IPR014434">
    <property type="entry name" value="Monothiol_GRX"/>
</dbReference>
<dbReference type="PIRSF" id="PIRSF005894">
    <property type="entry name" value="Monothiol_GRX"/>
    <property type="match status" value="1"/>
</dbReference>
<gene>
    <name evidence="10" type="primary">grxD</name>
    <name evidence="10" type="ORF">PADco_1620</name>
</gene>
<evidence type="ECO:0000256" key="5">
    <source>
        <dbReference type="ARBA" id="ARBA00023014"/>
    </source>
</evidence>
<dbReference type="InterPro" id="IPR002109">
    <property type="entry name" value="Glutaredoxin"/>
</dbReference>
<dbReference type="GO" id="GO:0051537">
    <property type="term" value="F:2 iron, 2 sulfur cluster binding"/>
    <property type="evidence" value="ECO:0007669"/>
    <property type="project" value="UniProtKB-KW"/>
</dbReference>
<keyword evidence="3 8" id="KW-0479">Metal-binding</keyword>
<dbReference type="RefSeq" id="WP_201329919.1">
    <property type="nucleotide sequence ID" value="NZ_AP023215.1"/>
</dbReference>
<proteinExistence type="inferred from homology"/>
<evidence type="ECO:0000256" key="1">
    <source>
        <dbReference type="ARBA" id="ARBA00009630"/>
    </source>
</evidence>
<keyword evidence="4 8" id="KW-0408">Iron</keyword>
<evidence type="ECO:0000256" key="7">
    <source>
        <dbReference type="PIRNR" id="PIRNR005894"/>
    </source>
</evidence>
<dbReference type="PANTHER" id="PTHR10293:SF16">
    <property type="entry name" value="GLUTAREDOXIN-RELATED PROTEIN 5, MITOCHONDRIAL"/>
    <property type="match status" value="1"/>
</dbReference>
<dbReference type="SUPFAM" id="SSF52833">
    <property type="entry name" value="Thioredoxin-like"/>
    <property type="match status" value="1"/>
</dbReference>
<evidence type="ECO:0000256" key="8">
    <source>
        <dbReference type="PIRSR" id="PIRSR005894-2"/>
    </source>
</evidence>
<dbReference type="Pfam" id="PF00462">
    <property type="entry name" value="Glutaredoxin"/>
    <property type="match status" value="1"/>
</dbReference>
<name>A0A7R6VYP9_9PROT</name>
<keyword evidence="6" id="KW-0676">Redox-active center</keyword>
<evidence type="ECO:0000256" key="2">
    <source>
        <dbReference type="ARBA" id="ARBA00022714"/>
    </source>
</evidence>
<dbReference type="FunFam" id="3.40.30.10:FF:000005">
    <property type="entry name" value="Glutaredoxin 5"/>
    <property type="match status" value="1"/>
</dbReference>
<evidence type="ECO:0000256" key="4">
    <source>
        <dbReference type="ARBA" id="ARBA00023004"/>
    </source>
</evidence>
<evidence type="ECO:0000256" key="6">
    <source>
        <dbReference type="ARBA" id="ARBA00023284"/>
    </source>
</evidence>
<dbReference type="EMBL" id="AP023215">
    <property type="protein sequence ID" value="BCG49582.1"/>
    <property type="molecule type" value="Genomic_DNA"/>
</dbReference>
<keyword evidence="5 8" id="KW-0411">Iron-sulfur</keyword>
<evidence type="ECO:0000313" key="10">
    <source>
        <dbReference type="EMBL" id="BCG49582.1"/>
    </source>
</evidence>
<dbReference type="AlphaFoldDB" id="A0A7R6VYP9"/>
<accession>A0A7R6VYP9</accession>
<dbReference type="InterPro" id="IPR033658">
    <property type="entry name" value="GRX_PICOT-like"/>
</dbReference>
<dbReference type="GO" id="GO:0015036">
    <property type="term" value="F:disulfide oxidoreductase activity"/>
    <property type="evidence" value="ECO:0007669"/>
    <property type="project" value="InterPro"/>
</dbReference>
<dbReference type="PROSITE" id="PS51354">
    <property type="entry name" value="GLUTAREDOXIN_2"/>
    <property type="match status" value="1"/>
</dbReference>
<dbReference type="InterPro" id="IPR036249">
    <property type="entry name" value="Thioredoxin-like_sf"/>
</dbReference>
<dbReference type="GO" id="GO:0046872">
    <property type="term" value="F:metal ion binding"/>
    <property type="evidence" value="ECO:0007669"/>
    <property type="project" value="UniProtKB-KW"/>
</dbReference>
<feature type="binding site" evidence="8">
    <location>
        <position position="30"/>
    </location>
    <ligand>
        <name>[2Fe-2S] cluster</name>
        <dbReference type="ChEBI" id="CHEBI:190135"/>
        <note>ligand shared between dimeric partners</note>
    </ligand>
</feature>